<dbReference type="OMA" id="DFQHHQI"/>
<reference evidence="5 6" key="1">
    <citation type="submission" date="2015-12" db="EMBL/GenBank/DDBJ databases">
        <title>The genome of Folsomia candida.</title>
        <authorList>
            <person name="Faddeeva A."/>
            <person name="Derks M.F."/>
            <person name="Anvar Y."/>
            <person name="Smit S."/>
            <person name="Van Straalen N."/>
            <person name="Roelofs D."/>
        </authorList>
    </citation>
    <scope>NUCLEOTIDE SEQUENCE [LARGE SCALE GENOMIC DNA]</scope>
    <source>
        <strain evidence="5 6">VU population</strain>
        <tissue evidence="5">Whole body</tissue>
    </source>
</reference>
<dbReference type="InterPro" id="IPR016024">
    <property type="entry name" value="ARM-type_fold"/>
</dbReference>
<keyword evidence="2" id="KW-0963">Cytoplasm</keyword>
<dbReference type="Proteomes" id="UP000198287">
    <property type="component" value="Unassembled WGS sequence"/>
</dbReference>
<comment type="caution">
    <text evidence="5">The sequence shown here is derived from an EMBL/GenBank/DDBJ whole genome shotgun (WGS) entry which is preliminary data.</text>
</comment>
<dbReference type="GO" id="GO:0000184">
    <property type="term" value="P:nuclear-transcribed mRNA catabolic process, nonsense-mediated decay"/>
    <property type="evidence" value="ECO:0007669"/>
    <property type="project" value="InterPro"/>
</dbReference>
<keyword evidence="6" id="KW-1185">Reference proteome</keyword>
<dbReference type="InterPro" id="IPR039762">
    <property type="entry name" value="Nmd2/UPF2"/>
</dbReference>
<dbReference type="Gene3D" id="4.10.80.160">
    <property type="match status" value="1"/>
</dbReference>
<dbReference type="GO" id="GO:0003723">
    <property type="term" value="F:RNA binding"/>
    <property type="evidence" value="ECO:0007669"/>
    <property type="project" value="InterPro"/>
</dbReference>
<feature type="region of interest" description="Disordered" evidence="3">
    <location>
        <begin position="461"/>
        <end position="502"/>
    </location>
</feature>
<name>A0A226EZE7_FOLCA</name>
<feature type="region of interest" description="Disordered" evidence="3">
    <location>
        <begin position="1077"/>
        <end position="1107"/>
    </location>
</feature>
<proteinExistence type="predicted"/>
<evidence type="ECO:0000256" key="1">
    <source>
        <dbReference type="ARBA" id="ARBA00004496"/>
    </source>
</evidence>
<feature type="compositionally biased region" description="Basic residues" evidence="3">
    <location>
        <begin position="1266"/>
        <end position="1278"/>
    </location>
</feature>
<dbReference type="InterPro" id="IPR007193">
    <property type="entry name" value="Upf2/Nmd2_C"/>
</dbReference>
<evidence type="ECO:0000313" key="5">
    <source>
        <dbReference type="EMBL" id="OXA62504.1"/>
    </source>
</evidence>
<feature type="compositionally biased region" description="Basic residues" evidence="3">
    <location>
        <begin position="1291"/>
        <end position="1300"/>
    </location>
</feature>
<dbReference type="GO" id="GO:0005737">
    <property type="term" value="C:cytoplasm"/>
    <property type="evidence" value="ECO:0007669"/>
    <property type="project" value="UniProtKB-SubCell"/>
</dbReference>
<evidence type="ECO:0000256" key="3">
    <source>
        <dbReference type="SAM" id="MobiDB-lite"/>
    </source>
</evidence>
<dbReference type="EMBL" id="LNIX01000001">
    <property type="protein sequence ID" value="OXA62504.1"/>
    <property type="molecule type" value="Genomic_DNA"/>
</dbReference>
<dbReference type="OrthoDB" id="27832at2759"/>
<sequence length="1300" mass="148918">MGKKKGLRVGPLTCDVKSDITPTKPTLSSSSAITVSQAASNRQASLENLSMDVDYESPLEKLMNKAIDEPTLKVFAQTWNSEVEAKLKLLESNKNPVYEEYEKLISSKKLDSNLKKCTGFVRKLKQYTEFQKSSIENDVKTLNLTKYLTEIAAAFSEARYKIENVNDAVTICSLVHQRYSDFSPMLVEEFKKNLPKRADVTPSVLSKLSVDVRMIGELVMCGVMPRNEGCQLLCSFLRNLVATDREGLQCLIPIMSFAAGLGDPYLGVLPRRISALCQEHGVALSRYDLFKDDFKTVFKNIVYDYFGVVAKALVNIHTEKQRSELHNRKLLRSKGEIPTDRKEVHMGIVAKFDKYLGTATKFSDLLDSDLPVLVDLPADPEEEEEKAMLRSESGELMDTVPGIIIFEEEETRSFYQDFKDLKVYLPPVAYRESVQQAAEETERIKEREKALNDFDDAVETAELAEEEEGESRAEEEATTDGDAELPPSLRNDGEGKESDVPIKPNFQDYLDKLGNSCGRNTIDKCALEFAENHNTKPNRKKLVHTMFRIPRQRIDLIPFYSRMVAILNPVMPDMGLELCRLLKNDFYFLVKKKHQIFIETKLKIVRFIGELVNFRIFPKSDALKCLKFLLMNFVHHQIEMACVFVETCGRMLYRTPDSHRRMKIYLEEMIRKKTVKSLEQRYTCMIDHAYSIVLPREEAPRVEKKLTPIELFLYPILVEDLSKSTYQAALRFLKCIPWDDAWISEVACRCMTQPWQLTHQQLQLQAQLLLDLNKLEPFVVTRIVDIVMEELRRGLENPSVHYNQRRFTTLSYLAELYYYRLIRSDTLFDVMYLLITYGVSWDFNKQTTMDPPDNIGRIRLASFLLKDCGEYLNNGKNKRRLHLFLLHMQKYLWLKRSLPFWNAKGVRFPFGIYESFVEAASKHCPKLKFAGSFEEAREFLEEMEDDVDEESKQFGGKLPKLMPVSETTGLLPFADPMQKYNEMQQQLAASRASNGKYNGDNGGFGADTIFEEDESEMDPYERAAAKARNLQRQHHQKYNMCPEDEEFEALFEKMCSEVVYTGKQMKTEITIPLHISNSAHSTSEMKSNRCDGAAGEQTGNNPDAPPGTVNFTLMTKKGNKQQFKSIPVPADSELVQRIRTRDELERAEKESVKMRTLAISRLQEAEEHQRELDVIQSAFNQPPRQQSAPRDVPINKSKPLLKKTVQVREDCDGVADGSDGEPWGGGNAGWTKGGVSWDEGSDAWGGRGDNVPDNRGYQKLTDANHKQFKRWTKNNKSKIVHEEGETEKGKFKPHSRRGQK</sequence>
<evidence type="ECO:0000256" key="2">
    <source>
        <dbReference type="ARBA" id="ARBA00022490"/>
    </source>
</evidence>
<feature type="compositionally biased region" description="Gly residues" evidence="3">
    <location>
        <begin position="1222"/>
        <end position="1232"/>
    </location>
</feature>
<dbReference type="STRING" id="158441.A0A226EZE7"/>
<dbReference type="GO" id="GO:0035145">
    <property type="term" value="C:exon-exon junction complex"/>
    <property type="evidence" value="ECO:0007669"/>
    <property type="project" value="TreeGrafter"/>
</dbReference>
<dbReference type="PANTHER" id="PTHR12839">
    <property type="entry name" value="NONSENSE-MEDIATED MRNA DECAY PROTEIN 2 UP-FRAMESHIFT SUPPRESSOR 2"/>
    <property type="match status" value="1"/>
</dbReference>
<feature type="domain" description="MIF4G" evidence="4">
    <location>
        <begin position="507"/>
        <end position="696"/>
    </location>
</feature>
<feature type="compositionally biased region" description="Basic and acidic residues" evidence="3">
    <location>
        <begin position="491"/>
        <end position="500"/>
    </location>
</feature>
<feature type="compositionally biased region" description="Basic and acidic residues" evidence="3">
    <location>
        <begin position="1279"/>
        <end position="1290"/>
    </location>
</feature>
<dbReference type="SMART" id="SM00543">
    <property type="entry name" value="MIF4G"/>
    <property type="match status" value="3"/>
</dbReference>
<dbReference type="PANTHER" id="PTHR12839:SF7">
    <property type="entry name" value="REGULATOR OF NONSENSE TRANSCRIPTS 2"/>
    <property type="match status" value="1"/>
</dbReference>
<dbReference type="Pfam" id="PF04050">
    <property type="entry name" value="Upf2"/>
    <property type="match status" value="1"/>
</dbReference>
<dbReference type="InterPro" id="IPR003890">
    <property type="entry name" value="MIF4G-like_typ-3"/>
</dbReference>
<dbReference type="Gene3D" id="1.25.40.180">
    <property type="match status" value="3"/>
</dbReference>
<protein>
    <submittedName>
        <fullName evidence="5">Regulator of nonsense transcripts 2</fullName>
    </submittedName>
</protein>
<evidence type="ECO:0000259" key="4">
    <source>
        <dbReference type="SMART" id="SM00543"/>
    </source>
</evidence>
<dbReference type="SUPFAM" id="SSF48371">
    <property type="entry name" value="ARM repeat"/>
    <property type="match status" value="3"/>
</dbReference>
<feature type="region of interest" description="Disordered" evidence="3">
    <location>
        <begin position="1212"/>
        <end position="1300"/>
    </location>
</feature>
<comment type="subcellular location">
    <subcellularLocation>
        <location evidence="1">Cytoplasm</location>
    </subcellularLocation>
</comment>
<evidence type="ECO:0000313" key="6">
    <source>
        <dbReference type="Proteomes" id="UP000198287"/>
    </source>
</evidence>
<gene>
    <name evidence="5" type="ORF">Fcan01_03819</name>
</gene>
<feature type="domain" description="MIF4G" evidence="4">
    <location>
        <begin position="711"/>
        <end position="928"/>
    </location>
</feature>
<feature type="domain" description="MIF4G" evidence="4">
    <location>
        <begin position="114"/>
        <end position="380"/>
    </location>
</feature>
<accession>A0A226EZE7</accession>
<organism evidence="5 6">
    <name type="scientific">Folsomia candida</name>
    <name type="common">Springtail</name>
    <dbReference type="NCBI Taxonomy" id="158441"/>
    <lineage>
        <taxon>Eukaryota</taxon>
        <taxon>Metazoa</taxon>
        <taxon>Ecdysozoa</taxon>
        <taxon>Arthropoda</taxon>
        <taxon>Hexapoda</taxon>
        <taxon>Collembola</taxon>
        <taxon>Entomobryomorpha</taxon>
        <taxon>Isotomoidea</taxon>
        <taxon>Isotomidae</taxon>
        <taxon>Proisotominae</taxon>
        <taxon>Folsomia</taxon>
    </lineage>
</organism>
<dbReference type="Pfam" id="PF02854">
    <property type="entry name" value="MIF4G"/>
    <property type="match status" value="2"/>
</dbReference>